<evidence type="ECO:0000256" key="1">
    <source>
        <dbReference type="ARBA" id="ARBA00022801"/>
    </source>
</evidence>
<dbReference type="InterPro" id="IPR032287">
    <property type="entry name" value="DUF4838"/>
</dbReference>
<evidence type="ECO:0000313" key="2">
    <source>
        <dbReference type="EMBL" id="MFD2255702.1"/>
    </source>
</evidence>
<name>A0ABW5D4G0_9BACT</name>
<reference evidence="3" key="1">
    <citation type="journal article" date="2019" name="Int. J. Syst. Evol. Microbiol.">
        <title>The Global Catalogue of Microorganisms (GCM) 10K type strain sequencing project: providing services to taxonomists for standard genome sequencing and annotation.</title>
        <authorList>
            <consortium name="The Broad Institute Genomics Platform"/>
            <consortium name="The Broad Institute Genome Sequencing Center for Infectious Disease"/>
            <person name="Wu L."/>
            <person name="Ma J."/>
        </authorList>
    </citation>
    <scope>NUCLEOTIDE SEQUENCE [LARGE SCALE GENOMIC DNA]</scope>
    <source>
        <strain evidence="3">CGMCC 4.7106</strain>
    </source>
</reference>
<dbReference type="Proteomes" id="UP001597375">
    <property type="component" value="Unassembled WGS sequence"/>
</dbReference>
<gene>
    <name evidence="2" type="ORF">ACFSSA_03355</name>
</gene>
<dbReference type="PANTHER" id="PTHR47406:SF2">
    <property type="entry name" value="ALPHA GLUCURONIDASE N-TERMINAL DOMAIN-CONTAINING PROTEIN"/>
    <property type="match status" value="1"/>
</dbReference>
<dbReference type="InterPro" id="IPR029018">
    <property type="entry name" value="Hex-like_dom2"/>
</dbReference>
<proteinExistence type="predicted"/>
<dbReference type="SUPFAM" id="SSF55545">
    <property type="entry name" value="beta-N-acetylhexosaminidase-like domain"/>
    <property type="match status" value="1"/>
</dbReference>
<dbReference type="Gene3D" id="3.30.379.10">
    <property type="entry name" value="Chitobiase/beta-hexosaminidase domain 2-like"/>
    <property type="match status" value="1"/>
</dbReference>
<comment type="caution">
    <text evidence="2">The sequence shown here is derived from an EMBL/GenBank/DDBJ whole genome shotgun (WGS) entry which is preliminary data.</text>
</comment>
<accession>A0ABW5D4G0</accession>
<evidence type="ECO:0000313" key="3">
    <source>
        <dbReference type="Proteomes" id="UP001597375"/>
    </source>
</evidence>
<organism evidence="2 3">
    <name type="scientific">Luteolibacter algae</name>
    <dbReference type="NCBI Taxonomy" id="454151"/>
    <lineage>
        <taxon>Bacteria</taxon>
        <taxon>Pseudomonadati</taxon>
        <taxon>Verrucomicrobiota</taxon>
        <taxon>Verrucomicrobiia</taxon>
        <taxon>Verrucomicrobiales</taxon>
        <taxon>Verrucomicrobiaceae</taxon>
        <taxon>Luteolibacter</taxon>
    </lineage>
</organism>
<dbReference type="Pfam" id="PF16126">
    <property type="entry name" value="DUF4838"/>
    <property type="match status" value="1"/>
</dbReference>
<dbReference type="RefSeq" id="WP_386818358.1">
    <property type="nucleotide sequence ID" value="NZ_JBHUIT010000002.1"/>
</dbReference>
<protein>
    <submittedName>
        <fullName evidence="2">DUF4838 domain-containing protein</fullName>
    </submittedName>
</protein>
<keyword evidence="1" id="KW-0378">Hydrolase</keyword>
<dbReference type="EMBL" id="JBHUIT010000002">
    <property type="protein sequence ID" value="MFD2255702.1"/>
    <property type="molecule type" value="Genomic_DNA"/>
</dbReference>
<dbReference type="PANTHER" id="PTHR47406">
    <property type="entry name" value="COAGULATION FACTOR 5/8 TYPE, C-TERMINAL"/>
    <property type="match status" value="1"/>
</dbReference>
<keyword evidence="3" id="KW-1185">Reference proteome</keyword>
<sequence length="748" mass="85997">MNASKEILFTLKGHVLIILFFICNFIFAGSVSYAADAYIVVNQGSFATVEEAAFGEKQVNYFDSDLSDERAATECYAAIELRNFLGKVSKYDSSDIHFTPPTKLPAEGDVFILGSSGSNKLIVPKGAEEFESDQAYRIRSVFENDRIITTIEGAERVGTLYGVYRYLEQLGINFIGLGEMGTVMPSAKIEIPRNLKIAESPSFLTRGYWAWGDRDCDPEFFEWMARNRMNFWTAQNQPVKTLKKLGIKLTDGGHLIQRLFINPESQYRYQHQRFDNDPQLTEDPYPVSAEYLGDENQDGLLSNYEAHPEWYGLQKGERARIIKDKGGVNFCTSNAHARKELARNMVSALIEGEWKFVDVVNFWMLDYGTWCECDECKADGTETDRLFLVVNDVLKELKSAREKGLLNRTVEISAIAYAETLTPPQKPLPEDYDYENSSVSFFPIRRCFAHPFADDKCSELNHSQLEAYESWIESNGGRFKGSMFIGEYYNISKFKSLPLVFTNVITTDVPWYFENGARHFHYMHVPTKLWGTWSLNQYLLGRILWDVKLDTPQFLEDYYQSFYPTTADTTRQMYEQLEIVSANMKILKHDVGTPWHFNLAENFLKGDMFQLEHFKYEPTASSINRAPSMVEVMQAATKAHDLMKKSLAECADETERKRLLEDNRRVEYGYHMAMYLYHIVRTAMFHQEGNTKLARAEFIKLEAHANKLRQVTELVNVSAEDANSKNGFEAAHSVKQFNTFKKLYGKKH</sequence>